<evidence type="ECO:0000313" key="12">
    <source>
        <dbReference type="Ensembl" id="ENSDCDP00010015048.1"/>
    </source>
</evidence>
<dbReference type="CDD" id="cd00191">
    <property type="entry name" value="TY"/>
    <property type="match status" value="1"/>
</dbReference>
<evidence type="ECO:0000256" key="2">
    <source>
        <dbReference type="ARBA" id="ARBA00004613"/>
    </source>
</evidence>
<evidence type="ECO:0000256" key="9">
    <source>
        <dbReference type="SAM" id="SignalP"/>
    </source>
</evidence>
<keyword evidence="4" id="KW-0341">Growth regulation</keyword>
<evidence type="ECO:0000256" key="3">
    <source>
        <dbReference type="ARBA" id="ARBA00022525"/>
    </source>
</evidence>
<dbReference type="PANTHER" id="PTHR11551">
    <property type="entry name" value="INSULIN-LIKE GROWTH FACTOR BINDING PROTEIN"/>
    <property type="match status" value="1"/>
</dbReference>
<feature type="signal peptide" evidence="9">
    <location>
        <begin position="1"/>
        <end position="19"/>
    </location>
</feature>
<dbReference type="FunFam" id="4.10.800.10:FF:000002">
    <property type="entry name" value="Insulin-like growth factor-binding protein 2"/>
    <property type="match status" value="1"/>
</dbReference>
<dbReference type="GeneID" id="114764574"/>
<evidence type="ECO:0000256" key="6">
    <source>
        <dbReference type="ARBA" id="ARBA00023157"/>
    </source>
</evidence>
<comment type="subcellular location">
    <subcellularLocation>
        <location evidence="2">Secreted</location>
    </subcellularLocation>
</comment>
<accession>A0AAY4B226</accession>
<comment type="function">
    <text evidence="1">IGF-binding proteins prolong the half-life of the IGFs and have been shown to either inhibit or stimulate the growth promoting effects of the IGFs on cell culture. They alter the interaction of IGFs with their cell surface receptors.</text>
</comment>
<evidence type="ECO:0000256" key="8">
    <source>
        <dbReference type="PROSITE-ProRule" id="PRU00500"/>
    </source>
</evidence>
<dbReference type="InterPro" id="IPR000867">
    <property type="entry name" value="IGFBP-like"/>
</dbReference>
<dbReference type="SMART" id="SM00121">
    <property type="entry name" value="IB"/>
    <property type="match status" value="1"/>
</dbReference>
<gene>
    <name evidence="12" type="primary">igfbp2a</name>
</gene>
<name>A0AAY4B226_9TELE</name>
<evidence type="ECO:0000256" key="1">
    <source>
        <dbReference type="ARBA" id="ARBA00003811"/>
    </source>
</evidence>
<dbReference type="GO" id="GO:0031995">
    <property type="term" value="F:insulin-like growth factor II binding"/>
    <property type="evidence" value="ECO:0007669"/>
    <property type="project" value="TreeGrafter"/>
</dbReference>
<dbReference type="Gene3D" id="4.10.800.10">
    <property type="entry name" value="Thyroglobulin type-1"/>
    <property type="match status" value="1"/>
</dbReference>
<dbReference type="PROSITE" id="PS51162">
    <property type="entry name" value="THYROGLOBULIN_1_2"/>
    <property type="match status" value="1"/>
</dbReference>
<dbReference type="Gene3D" id="4.10.40.20">
    <property type="match status" value="1"/>
</dbReference>
<reference evidence="12 13" key="1">
    <citation type="submission" date="2020-06" db="EMBL/GenBank/DDBJ databases">
        <authorList>
            <consortium name="Wellcome Sanger Institute Data Sharing"/>
        </authorList>
    </citation>
    <scope>NUCLEOTIDE SEQUENCE [LARGE SCALE GENOMIC DNA]</scope>
</reference>
<keyword evidence="5 9" id="KW-0732">Signal</keyword>
<dbReference type="GO" id="GO:0005615">
    <property type="term" value="C:extracellular space"/>
    <property type="evidence" value="ECO:0007669"/>
    <property type="project" value="TreeGrafter"/>
</dbReference>
<evidence type="ECO:0000259" key="11">
    <source>
        <dbReference type="PROSITE" id="PS51323"/>
    </source>
</evidence>
<feature type="chain" id="PRO_5044286327" description="Insulin-like growth factor-binding protein 2-A" evidence="9">
    <location>
        <begin position="20"/>
        <end position="275"/>
    </location>
</feature>
<comment type="caution">
    <text evidence="8">Lacks conserved residue(s) required for the propagation of feature annotation.</text>
</comment>
<keyword evidence="6" id="KW-1015">Disulfide bond</keyword>
<dbReference type="InterPro" id="IPR017891">
    <property type="entry name" value="Insulin_GF-bd_Cys-rich_CS"/>
</dbReference>
<dbReference type="PRINTS" id="PR01978">
    <property type="entry name" value="IGFBPFAMILY2"/>
</dbReference>
<sequence>MMWLLGCVLLVSLQSAVRADMVFRCPICSAERLAACPQLTETCAEIVREPGCGCCPVCACREGAPCGVYTPRCSSGFRCYPEPDSDLPLEQLVRGLGRCRRVVEKEDAGAQQRDEQSGELQDVFEVGQTETPPIRKNTKESWMGPKESAMRQHRQEQKSKMKFNKVEDNKVPRPKLTQCQQELDQVLERISRMPFRDDRGPLEDLYALHIPNCDKRGQYNPKQCKMSVNGQRGECWCVNPYSGWTLPESPLVRGDPNCSLYLSGQELEPPIVPVN</sequence>
<evidence type="ECO:0000256" key="5">
    <source>
        <dbReference type="ARBA" id="ARBA00022729"/>
    </source>
</evidence>
<organism evidence="12 13">
    <name type="scientific">Denticeps clupeoides</name>
    <name type="common">denticle herring</name>
    <dbReference type="NCBI Taxonomy" id="299321"/>
    <lineage>
        <taxon>Eukaryota</taxon>
        <taxon>Metazoa</taxon>
        <taxon>Chordata</taxon>
        <taxon>Craniata</taxon>
        <taxon>Vertebrata</taxon>
        <taxon>Euteleostomi</taxon>
        <taxon>Actinopterygii</taxon>
        <taxon>Neopterygii</taxon>
        <taxon>Teleostei</taxon>
        <taxon>Clupei</taxon>
        <taxon>Clupeiformes</taxon>
        <taxon>Denticipitoidei</taxon>
        <taxon>Denticipitidae</taxon>
        <taxon>Denticeps</taxon>
    </lineage>
</organism>
<proteinExistence type="predicted"/>
<evidence type="ECO:0000259" key="10">
    <source>
        <dbReference type="PROSITE" id="PS51162"/>
    </source>
</evidence>
<dbReference type="Proteomes" id="UP000694580">
    <property type="component" value="Chromosome 15"/>
</dbReference>
<dbReference type="AlphaFoldDB" id="A0AAY4B226"/>
<dbReference type="PROSITE" id="PS00222">
    <property type="entry name" value="IGFBP_N_1"/>
    <property type="match status" value="1"/>
</dbReference>
<dbReference type="InterPro" id="IPR012210">
    <property type="entry name" value="IGFBP-2"/>
</dbReference>
<protein>
    <recommendedName>
        <fullName evidence="14">Insulin-like growth factor-binding protein 2-A</fullName>
    </recommendedName>
</protein>
<keyword evidence="7" id="KW-0340">Growth factor binding</keyword>
<evidence type="ECO:0000313" key="13">
    <source>
        <dbReference type="Proteomes" id="UP000694580"/>
    </source>
</evidence>
<dbReference type="SUPFAM" id="SSF57184">
    <property type="entry name" value="Growth factor receptor domain"/>
    <property type="match status" value="1"/>
</dbReference>
<dbReference type="InterPro" id="IPR022321">
    <property type="entry name" value="IGFBP_1-6_chordata"/>
</dbReference>
<dbReference type="InterPro" id="IPR036857">
    <property type="entry name" value="Thyroglobulin_1_sf"/>
</dbReference>
<dbReference type="GO" id="GO:0043567">
    <property type="term" value="P:regulation of insulin-like growth factor receptor signaling pathway"/>
    <property type="evidence" value="ECO:0007669"/>
    <property type="project" value="TreeGrafter"/>
</dbReference>
<reference evidence="12" key="2">
    <citation type="submission" date="2025-08" db="UniProtKB">
        <authorList>
            <consortium name="Ensembl"/>
        </authorList>
    </citation>
    <scope>IDENTIFICATION</scope>
</reference>
<feature type="domain" description="Thyroglobulin type-1" evidence="10">
    <location>
        <begin position="176"/>
        <end position="258"/>
    </location>
</feature>
<dbReference type="PANTHER" id="PTHR11551:SF5">
    <property type="entry name" value="INSULIN-LIKE GROWTH FACTOR-BINDING PROTEIN 2"/>
    <property type="match status" value="1"/>
</dbReference>
<evidence type="ECO:0000256" key="4">
    <source>
        <dbReference type="ARBA" id="ARBA00022604"/>
    </source>
</evidence>
<dbReference type="PRINTS" id="PR01976">
    <property type="entry name" value="IGFBPFAMILY"/>
</dbReference>
<dbReference type="SUPFAM" id="SSF57610">
    <property type="entry name" value="Thyroglobulin type-1 domain"/>
    <property type="match status" value="1"/>
</dbReference>
<feature type="domain" description="IGFBP N-terminal" evidence="11">
    <location>
        <begin position="21"/>
        <end position="102"/>
    </location>
</feature>
<dbReference type="Pfam" id="PF00086">
    <property type="entry name" value="Thyroglobulin_1"/>
    <property type="match status" value="1"/>
</dbReference>
<reference evidence="12" key="3">
    <citation type="submission" date="2025-09" db="UniProtKB">
        <authorList>
            <consortium name="Ensembl"/>
        </authorList>
    </citation>
    <scope>IDENTIFICATION</scope>
</reference>
<dbReference type="GeneTree" id="ENSGT00940000158542"/>
<dbReference type="PROSITE" id="PS00484">
    <property type="entry name" value="THYROGLOBULIN_1_1"/>
    <property type="match status" value="1"/>
</dbReference>
<dbReference type="GO" id="GO:0048640">
    <property type="term" value="P:negative regulation of developmental growth"/>
    <property type="evidence" value="ECO:0007669"/>
    <property type="project" value="UniProtKB-ARBA"/>
</dbReference>
<dbReference type="PROSITE" id="PS51323">
    <property type="entry name" value="IGFBP_N_2"/>
    <property type="match status" value="1"/>
</dbReference>
<keyword evidence="13" id="KW-1185">Reference proteome</keyword>
<dbReference type="Ensembl" id="ENSDCDT00010015881.1">
    <property type="protein sequence ID" value="ENSDCDP00010015048.1"/>
    <property type="gene ID" value="ENSDCDG00010006892.1"/>
</dbReference>
<evidence type="ECO:0008006" key="14">
    <source>
        <dbReference type="Google" id="ProtNLM"/>
    </source>
</evidence>
<keyword evidence="3" id="KW-0964">Secreted</keyword>
<dbReference type="FunFam" id="4.10.40.20:FF:000001">
    <property type="entry name" value="Insulin-like growth factor binding protein 5"/>
    <property type="match status" value="1"/>
</dbReference>
<dbReference type="InterPro" id="IPR000716">
    <property type="entry name" value="Thyroglobulin_1"/>
</dbReference>
<dbReference type="SMART" id="SM00211">
    <property type="entry name" value="TY"/>
    <property type="match status" value="1"/>
</dbReference>
<dbReference type="GO" id="GO:0031994">
    <property type="term" value="F:insulin-like growth factor I binding"/>
    <property type="evidence" value="ECO:0007669"/>
    <property type="project" value="TreeGrafter"/>
</dbReference>
<dbReference type="InterPro" id="IPR009030">
    <property type="entry name" value="Growth_fac_rcpt_cys_sf"/>
</dbReference>
<dbReference type="RefSeq" id="XP_028810139.1">
    <property type="nucleotide sequence ID" value="XM_028954306.1"/>
</dbReference>
<dbReference type="Pfam" id="PF00219">
    <property type="entry name" value="IGFBP"/>
    <property type="match status" value="1"/>
</dbReference>
<evidence type="ECO:0000256" key="7">
    <source>
        <dbReference type="ARBA" id="ARBA00023183"/>
    </source>
</evidence>